<feature type="compositionally biased region" description="Low complexity" evidence="1">
    <location>
        <begin position="68"/>
        <end position="80"/>
    </location>
</feature>
<sequence>MSQQGGSPYRQQHQHQAHTPRSQAYNSPHSHHHQQPQSYVSPQQQQQQAYNSPHQPSYNSPQQQTPYGNNNHNNHGANLQQHHHGHTNTYPPRSSHTPGRHANDNGSNLDIADSYSDQLRKVSQGSGGGGVGDGGMSTSRPMKPVPLPRHNVPGAMAVVKPTVMHQGALTFMEI</sequence>
<gene>
    <name evidence="2" type="ORF">BaRGS_00036378</name>
</gene>
<feature type="compositionally biased region" description="Low complexity" evidence="1">
    <location>
        <begin position="35"/>
        <end position="56"/>
    </location>
</feature>
<evidence type="ECO:0000313" key="3">
    <source>
        <dbReference type="Proteomes" id="UP001519460"/>
    </source>
</evidence>
<feature type="compositionally biased region" description="Gly residues" evidence="1">
    <location>
        <begin position="125"/>
        <end position="135"/>
    </location>
</feature>
<comment type="caution">
    <text evidence="2">The sequence shown here is derived from an EMBL/GenBank/DDBJ whole genome shotgun (WGS) entry which is preliminary data.</text>
</comment>
<evidence type="ECO:0000256" key="1">
    <source>
        <dbReference type="SAM" id="MobiDB-lite"/>
    </source>
</evidence>
<reference evidence="2 3" key="1">
    <citation type="journal article" date="2023" name="Sci. Data">
        <title>Genome assembly of the Korean intertidal mud-creeper Batillaria attramentaria.</title>
        <authorList>
            <person name="Patra A.K."/>
            <person name="Ho P.T."/>
            <person name="Jun S."/>
            <person name="Lee S.J."/>
            <person name="Kim Y."/>
            <person name="Won Y.J."/>
        </authorList>
    </citation>
    <scope>NUCLEOTIDE SEQUENCE [LARGE SCALE GENOMIC DNA]</scope>
    <source>
        <strain evidence="2">Wonlab-2016</strain>
    </source>
</reference>
<name>A0ABD0JBS8_9CAEN</name>
<feature type="compositionally biased region" description="Polar residues" evidence="1">
    <location>
        <begin position="1"/>
        <end position="11"/>
    </location>
</feature>
<proteinExistence type="predicted"/>
<organism evidence="2 3">
    <name type="scientific">Batillaria attramentaria</name>
    <dbReference type="NCBI Taxonomy" id="370345"/>
    <lineage>
        <taxon>Eukaryota</taxon>
        <taxon>Metazoa</taxon>
        <taxon>Spiralia</taxon>
        <taxon>Lophotrochozoa</taxon>
        <taxon>Mollusca</taxon>
        <taxon>Gastropoda</taxon>
        <taxon>Caenogastropoda</taxon>
        <taxon>Sorbeoconcha</taxon>
        <taxon>Cerithioidea</taxon>
        <taxon>Batillariidae</taxon>
        <taxon>Batillaria</taxon>
    </lineage>
</organism>
<dbReference type="EMBL" id="JACVVK020000511">
    <property type="protein sequence ID" value="KAK7469588.1"/>
    <property type="molecule type" value="Genomic_DNA"/>
</dbReference>
<protein>
    <submittedName>
        <fullName evidence="2">Uncharacterized protein</fullName>
    </submittedName>
</protein>
<feature type="compositionally biased region" description="Polar residues" evidence="1">
    <location>
        <begin position="87"/>
        <end position="97"/>
    </location>
</feature>
<accession>A0ABD0JBS8</accession>
<feature type="region of interest" description="Disordered" evidence="1">
    <location>
        <begin position="1"/>
        <end position="143"/>
    </location>
</feature>
<feature type="compositionally biased region" description="Polar residues" evidence="1">
    <location>
        <begin position="57"/>
        <end position="67"/>
    </location>
</feature>
<dbReference type="AlphaFoldDB" id="A0ABD0JBS8"/>
<dbReference type="Proteomes" id="UP001519460">
    <property type="component" value="Unassembled WGS sequence"/>
</dbReference>
<keyword evidence="3" id="KW-1185">Reference proteome</keyword>
<evidence type="ECO:0000313" key="2">
    <source>
        <dbReference type="EMBL" id="KAK7469588.1"/>
    </source>
</evidence>